<evidence type="ECO:0000313" key="9">
    <source>
        <dbReference type="Proteomes" id="UP000254554"/>
    </source>
</evidence>
<dbReference type="GeneID" id="93292454"/>
<evidence type="ECO:0000256" key="1">
    <source>
        <dbReference type="ARBA" id="ARBA00004141"/>
    </source>
</evidence>
<comment type="similarity">
    <text evidence="2">Belongs to the mitochondrial carrier (TC 2.A.29) family.</text>
</comment>
<dbReference type="PANTHER" id="PTHR45788:SF4">
    <property type="entry name" value="TRICARBOXYLATE TRANSPORT PROTEIN, MITOCHONDRIAL"/>
    <property type="match status" value="1"/>
</dbReference>
<proteinExistence type="inferred from homology"/>
<gene>
    <name evidence="8" type="ORF">NCTC11370_00930</name>
</gene>
<evidence type="ECO:0000256" key="2">
    <source>
        <dbReference type="ARBA" id="ARBA00006375"/>
    </source>
</evidence>
<keyword evidence="4" id="KW-0812">Transmembrane</keyword>
<keyword evidence="5" id="KW-0677">Repeat</keyword>
<organism evidence="8 9">
    <name type="scientific">Fluoribacter dumoffii</name>
    <dbReference type="NCBI Taxonomy" id="463"/>
    <lineage>
        <taxon>Bacteria</taxon>
        <taxon>Pseudomonadati</taxon>
        <taxon>Pseudomonadota</taxon>
        <taxon>Gammaproteobacteria</taxon>
        <taxon>Legionellales</taxon>
        <taxon>Legionellaceae</taxon>
        <taxon>Fluoribacter</taxon>
    </lineage>
</organism>
<dbReference type="SUPFAM" id="SSF103506">
    <property type="entry name" value="Mitochondrial carrier"/>
    <property type="match status" value="1"/>
</dbReference>
<evidence type="ECO:0000256" key="6">
    <source>
        <dbReference type="ARBA" id="ARBA00022989"/>
    </source>
</evidence>
<dbReference type="InterPro" id="IPR018108">
    <property type="entry name" value="MCP_transmembrane"/>
</dbReference>
<evidence type="ECO:0000313" key="8">
    <source>
        <dbReference type="EMBL" id="STO20871.1"/>
    </source>
</evidence>
<dbReference type="OrthoDB" id="5650143at2"/>
<name>A0A377G8P1_9GAMM</name>
<keyword evidence="6" id="KW-1133">Transmembrane helix</keyword>
<evidence type="ECO:0000256" key="3">
    <source>
        <dbReference type="ARBA" id="ARBA00022448"/>
    </source>
</evidence>
<keyword evidence="7" id="KW-0472">Membrane</keyword>
<protein>
    <submittedName>
        <fullName evidence="8">Mitochondrial carrier protein</fullName>
    </submittedName>
</protein>
<evidence type="ECO:0000256" key="7">
    <source>
        <dbReference type="ARBA" id="ARBA00023136"/>
    </source>
</evidence>
<dbReference type="Pfam" id="PF00153">
    <property type="entry name" value="Mito_carr"/>
    <property type="match status" value="3"/>
</dbReference>
<evidence type="ECO:0000256" key="5">
    <source>
        <dbReference type="ARBA" id="ARBA00022737"/>
    </source>
</evidence>
<evidence type="ECO:0000256" key="4">
    <source>
        <dbReference type="ARBA" id="ARBA00022692"/>
    </source>
</evidence>
<dbReference type="Gene3D" id="1.50.40.10">
    <property type="entry name" value="Mitochondrial carrier domain"/>
    <property type="match status" value="2"/>
</dbReference>
<dbReference type="RefSeq" id="WP_010653167.1">
    <property type="nucleotide sequence ID" value="NZ_UGGT01000001.1"/>
</dbReference>
<keyword evidence="9" id="KW-1185">Reference proteome</keyword>
<dbReference type="InterPro" id="IPR023395">
    <property type="entry name" value="MCP_dom_sf"/>
</dbReference>
<accession>A0A377G8P1</accession>
<sequence>MTQAKHEAVIENQHSEEKKKNLSVYQSIFSGSVTGAFEVMVDHPLWSIKTRMQKGETFTLNPQVLYRGILPNAASMIPITAVQVGLNRFFQKCFWGNNYELSDGQKMASAFAAGVGSALISCPTEMIMTHQKKSFFAAGSYLVKQNGWSCLYTGMLATMLREGMFSTFFLGVAPTLKNRIKEYCPNDYFASLLAGMTAGIGATFASQQFDVVKTVQQASVAKNSAGFFRTVQKHYAAYGACGFFKGSVPRGLRVMSAVTLMNWMNEKMGELLSETPQTEPITPSTSNR</sequence>
<dbReference type="PANTHER" id="PTHR45788">
    <property type="entry name" value="SUCCINATE/FUMARATE MITOCHONDRIAL TRANSPORTER-RELATED"/>
    <property type="match status" value="1"/>
</dbReference>
<dbReference type="EMBL" id="UGGT01000001">
    <property type="protein sequence ID" value="STO20871.1"/>
    <property type="molecule type" value="Genomic_DNA"/>
</dbReference>
<dbReference type="GO" id="GO:0016020">
    <property type="term" value="C:membrane"/>
    <property type="evidence" value="ECO:0007669"/>
    <property type="project" value="UniProtKB-SubCell"/>
</dbReference>
<reference evidence="8 9" key="1">
    <citation type="submission" date="2018-06" db="EMBL/GenBank/DDBJ databases">
        <authorList>
            <consortium name="Pathogen Informatics"/>
            <person name="Doyle S."/>
        </authorList>
    </citation>
    <scope>NUCLEOTIDE SEQUENCE [LARGE SCALE GENOMIC DNA]</scope>
    <source>
        <strain evidence="8 9">NCTC11370</strain>
    </source>
</reference>
<dbReference type="PROSITE" id="PS50920">
    <property type="entry name" value="SOLCAR"/>
    <property type="match status" value="2"/>
</dbReference>
<dbReference type="AlphaFoldDB" id="A0A377G8P1"/>
<dbReference type="InterPro" id="IPR049563">
    <property type="entry name" value="TXTP-like"/>
</dbReference>
<keyword evidence="3" id="KW-0813">Transport</keyword>
<comment type="subcellular location">
    <subcellularLocation>
        <location evidence="1">Membrane</location>
        <topology evidence="1">Multi-pass membrane protein</topology>
    </subcellularLocation>
</comment>
<dbReference type="Proteomes" id="UP000254554">
    <property type="component" value="Unassembled WGS sequence"/>
</dbReference>
<dbReference type="STRING" id="1094715.GCA_000236165_01491"/>